<accession>A0A517LUH2</accession>
<dbReference type="InterPro" id="IPR015421">
    <property type="entry name" value="PyrdxlP-dep_Trfase_major"/>
</dbReference>
<dbReference type="Gene3D" id="3.90.1150.10">
    <property type="entry name" value="Aspartate Aminotransferase, domain 1"/>
    <property type="match status" value="1"/>
</dbReference>
<evidence type="ECO:0000256" key="2">
    <source>
        <dbReference type="ARBA" id="ARBA00006966"/>
    </source>
</evidence>
<dbReference type="PANTHER" id="PTHR48097">
    <property type="entry name" value="L-THREONINE ALDOLASE-RELATED"/>
    <property type="match status" value="1"/>
</dbReference>
<protein>
    <submittedName>
        <fullName evidence="7">L-allo-threonine aldolase</fullName>
        <ecNumber evidence="7">4.1.2.49</ecNumber>
    </submittedName>
</protein>
<dbReference type="GO" id="GO:0006567">
    <property type="term" value="P:L-threonine catabolic process"/>
    <property type="evidence" value="ECO:0007669"/>
    <property type="project" value="TreeGrafter"/>
</dbReference>
<organism evidence="7 8">
    <name type="scientific">Rosistilla ulvae</name>
    <dbReference type="NCBI Taxonomy" id="1930277"/>
    <lineage>
        <taxon>Bacteria</taxon>
        <taxon>Pseudomonadati</taxon>
        <taxon>Planctomycetota</taxon>
        <taxon>Planctomycetia</taxon>
        <taxon>Pirellulales</taxon>
        <taxon>Pirellulaceae</taxon>
        <taxon>Rosistilla</taxon>
    </lineage>
</organism>
<keyword evidence="4 7" id="KW-0456">Lyase</keyword>
<evidence type="ECO:0000259" key="6">
    <source>
        <dbReference type="Pfam" id="PF01212"/>
    </source>
</evidence>
<comment type="cofactor">
    <cofactor evidence="1">
        <name>pyridoxal 5'-phosphate</name>
        <dbReference type="ChEBI" id="CHEBI:597326"/>
    </cofactor>
</comment>
<dbReference type="AlphaFoldDB" id="A0A517LUH2"/>
<keyword evidence="8" id="KW-1185">Reference proteome</keyword>
<dbReference type="InterPro" id="IPR023603">
    <property type="entry name" value="Low_specificity_L-TA-like"/>
</dbReference>
<evidence type="ECO:0000313" key="8">
    <source>
        <dbReference type="Proteomes" id="UP000319557"/>
    </source>
</evidence>
<keyword evidence="3" id="KW-0663">Pyridoxal phosphate</keyword>
<gene>
    <name evidence="7" type="primary">ltaA</name>
    <name evidence="7" type="ORF">EC9_04350</name>
</gene>
<evidence type="ECO:0000313" key="7">
    <source>
        <dbReference type="EMBL" id="QDS86275.1"/>
    </source>
</evidence>
<dbReference type="KEGG" id="ruv:EC9_04350"/>
<dbReference type="GO" id="GO:0008732">
    <property type="term" value="F:L-allo-threonine aldolase activity"/>
    <property type="evidence" value="ECO:0007669"/>
    <property type="project" value="UniProtKB-EC"/>
</dbReference>
<comment type="similarity">
    <text evidence="2">Belongs to the threonine aldolase family.</text>
</comment>
<dbReference type="NCBIfam" id="NF041359">
    <property type="entry name" value="GntG_guanitoxin"/>
    <property type="match status" value="1"/>
</dbReference>
<dbReference type="SUPFAM" id="SSF53383">
    <property type="entry name" value="PLP-dependent transferases"/>
    <property type="match status" value="1"/>
</dbReference>
<dbReference type="PIRSF" id="PIRSF017617">
    <property type="entry name" value="Thr_aldolase"/>
    <property type="match status" value="1"/>
</dbReference>
<feature type="domain" description="Aromatic amino acid beta-eliminating lyase/threonine aldolase" evidence="6">
    <location>
        <begin position="23"/>
        <end position="305"/>
    </location>
</feature>
<proteinExistence type="inferred from homology"/>
<dbReference type="GO" id="GO:0005829">
    <property type="term" value="C:cytosol"/>
    <property type="evidence" value="ECO:0007669"/>
    <property type="project" value="TreeGrafter"/>
</dbReference>
<feature type="modified residue" description="N6-(pyridoxal phosphate)lysine" evidence="5">
    <location>
        <position position="219"/>
    </location>
</feature>
<evidence type="ECO:0000256" key="4">
    <source>
        <dbReference type="ARBA" id="ARBA00023239"/>
    </source>
</evidence>
<evidence type="ECO:0000256" key="5">
    <source>
        <dbReference type="PIRSR" id="PIRSR017617-1"/>
    </source>
</evidence>
<dbReference type="Gene3D" id="3.40.640.10">
    <property type="entry name" value="Type I PLP-dependent aspartate aminotransferase-like (Major domain)"/>
    <property type="match status" value="1"/>
</dbReference>
<dbReference type="Proteomes" id="UP000319557">
    <property type="component" value="Chromosome"/>
</dbReference>
<dbReference type="PANTHER" id="PTHR48097:SF9">
    <property type="entry name" value="L-THREONINE ALDOLASE"/>
    <property type="match status" value="1"/>
</dbReference>
<reference evidence="7 8" key="1">
    <citation type="submission" date="2019-02" db="EMBL/GenBank/DDBJ databases">
        <title>Deep-cultivation of Planctomycetes and their phenomic and genomic characterization uncovers novel biology.</title>
        <authorList>
            <person name="Wiegand S."/>
            <person name="Jogler M."/>
            <person name="Boedeker C."/>
            <person name="Pinto D."/>
            <person name="Vollmers J."/>
            <person name="Rivas-Marin E."/>
            <person name="Kohn T."/>
            <person name="Peeters S.H."/>
            <person name="Heuer A."/>
            <person name="Rast P."/>
            <person name="Oberbeckmann S."/>
            <person name="Bunk B."/>
            <person name="Jeske O."/>
            <person name="Meyerdierks A."/>
            <person name="Storesund J.E."/>
            <person name="Kallscheuer N."/>
            <person name="Luecker S."/>
            <person name="Lage O.M."/>
            <person name="Pohl T."/>
            <person name="Merkel B.J."/>
            <person name="Hornburger P."/>
            <person name="Mueller R.-W."/>
            <person name="Bruemmer F."/>
            <person name="Labrenz M."/>
            <person name="Spormann A.M."/>
            <person name="Op den Camp H."/>
            <person name="Overmann J."/>
            <person name="Amann R."/>
            <person name="Jetten M.S.M."/>
            <person name="Mascher T."/>
            <person name="Medema M.H."/>
            <person name="Devos D.P."/>
            <person name="Kaster A.-K."/>
            <person name="Ovreas L."/>
            <person name="Rohde M."/>
            <person name="Galperin M.Y."/>
            <person name="Jogler C."/>
        </authorList>
    </citation>
    <scope>NUCLEOTIDE SEQUENCE [LARGE SCALE GENOMIC DNA]</scope>
    <source>
        <strain evidence="7 8">EC9</strain>
    </source>
</reference>
<dbReference type="FunFam" id="3.40.640.10:FF:000030">
    <property type="entry name" value="Low-specificity L-threonine aldolase"/>
    <property type="match status" value="1"/>
</dbReference>
<dbReference type="InterPro" id="IPR015424">
    <property type="entry name" value="PyrdxlP-dep_Trfase"/>
</dbReference>
<dbReference type="GO" id="GO:0006545">
    <property type="term" value="P:glycine biosynthetic process"/>
    <property type="evidence" value="ECO:0007669"/>
    <property type="project" value="TreeGrafter"/>
</dbReference>
<dbReference type="EC" id="4.1.2.49" evidence="7"/>
<sequence length="369" mass="40063">MDSRELHAFPAFLPSKNSPFMIDLRSDTVTRPTAAMRQAMADAEVGDDVIDIDPTVQRLEQRTAELLGKEAAIYMPSGSMTNQIAIRVHCGRGEEFLCEADCHVYNYEQGAFASLSGLVARTIQGDSGVLRPDQVRGMVRPENDHSVRTRMITLENTHNRGGGRVQPFENVKAICDWAQQQGLTRHLDGARLWNAVAATGIDEATWAAEFDSVSVCFSKGLGAPVGSALVGSREFIQEARRTRKLFGGGMRQAGIIAAGALYAIEHHRGCLVDDHAHAQLLAEAVRDSPGMDLPTPTVDTNIVIASVDPAWGTAAEFRDQLAAADVSVMAFGPQAVRFVTHRDVDRAQIDRACQAIRTVAQKNRTSVAT</sequence>
<dbReference type="InterPro" id="IPR001597">
    <property type="entry name" value="ArAA_b-elim_lyase/Thr_aldolase"/>
</dbReference>
<dbReference type="InterPro" id="IPR015422">
    <property type="entry name" value="PyrdxlP-dep_Trfase_small"/>
</dbReference>
<evidence type="ECO:0000256" key="3">
    <source>
        <dbReference type="ARBA" id="ARBA00022898"/>
    </source>
</evidence>
<dbReference type="EMBL" id="CP036261">
    <property type="protein sequence ID" value="QDS86275.1"/>
    <property type="molecule type" value="Genomic_DNA"/>
</dbReference>
<name>A0A517LUH2_9BACT</name>
<dbReference type="Pfam" id="PF01212">
    <property type="entry name" value="Beta_elim_lyase"/>
    <property type="match status" value="1"/>
</dbReference>
<evidence type="ECO:0000256" key="1">
    <source>
        <dbReference type="ARBA" id="ARBA00001933"/>
    </source>
</evidence>
<dbReference type="CDD" id="cd06502">
    <property type="entry name" value="TA_like"/>
    <property type="match status" value="1"/>
</dbReference>